<organism evidence="2 3">
    <name type="scientific">Pedococcus dokdonensis</name>
    <dbReference type="NCBI Taxonomy" id="443156"/>
    <lineage>
        <taxon>Bacteria</taxon>
        <taxon>Bacillati</taxon>
        <taxon>Actinomycetota</taxon>
        <taxon>Actinomycetes</taxon>
        <taxon>Micrococcales</taxon>
        <taxon>Intrasporangiaceae</taxon>
        <taxon>Pedococcus</taxon>
    </lineage>
</organism>
<gene>
    <name evidence="2" type="ORF">SAMN04489867_3159</name>
</gene>
<feature type="compositionally biased region" description="Basic and acidic residues" evidence="1">
    <location>
        <begin position="35"/>
        <end position="44"/>
    </location>
</feature>
<name>A0A1H0U7J9_9MICO</name>
<accession>A0A1H0U7J9</accession>
<proteinExistence type="predicted"/>
<sequence>MIREDKAMSQTQDRPVSKQSARQLARRAALGAQSKMREQRVQREKRLSARGIEVMVALGERDEMVRRCEQRAGEALHQMTAVEGLGLDEAIQWCGQGLSRREAARLCALARDEVSSSRTASDASAD</sequence>
<evidence type="ECO:0000313" key="2">
    <source>
        <dbReference type="EMBL" id="SDP61796.1"/>
    </source>
</evidence>
<evidence type="ECO:0000256" key="1">
    <source>
        <dbReference type="SAM" id="MobiDB-lite"/>
    </source>
</evidence>
<protein>
    <submittedName>
        <fullName evidence="2">Uncharacterized protein</fullName>
    </submittedName>
</protein>
<reference evidence="3" key="1">
    <citation type="submission" date="2016-10" db="EMBL/GenBank/DDBJ databases">
        <authorList>
            <person name="Varghese N."/>
            <person name="Submissions S."/>
        </authorList>
    </citation>
    <scope>NUCLEOTIDE SEQUENCE [LARGE SCALE GENOMIC DNA]</scope>
    <source>
        <strain evidence="3">DSM 22329</strain>
    </source>
</reference>
<dbReference type="AlphaFoldDB" id="A0A1H0U7J9"/>
<dbReference type="EMBL" id="LT629711">
    <property type="protein sequence ID" value="SDP61796.1"/>
    <property type="molecule type" value="Genomic_DNA"/>
</dbReference>
<feature type="region of interest" description="Disordered" evidence="1">
    <location>
        <begin position="1"/>
        <end position="44"/>
    </location>
</feature>
<feature type="compositionally biased region" description="Low complexity" evidence="1">
    <location>
        <begin position="19"/>
        <end position="34"/>
    </location>
</feature>
<keyword evidence="3" id="KW-1185">Reference proteome</keyword>
<evidence type="ECO:0000313" key="3">
    <source>
        <dbReference type="Proteomes" id="UP000199077"/>
    </source>
</evidence>
<feature type="compositionally biased region" description="Polar residues" evidence="1">
    <location>
        <begin position="8"/>
        <end position="18"/>
    </location>
</feature>
<dbReference type="Proteomes" id="UP000199077">
    <property type="component" value="Chromosome I"/>
</dbReference>